<name>A0A0F3KC08_9GAMM</name>
<dbReference type="PATRIC" id="fig|345309.4.peg.3106"/>
<dbReference type="RefSeq" id="WP_045830744.1">
    <property type="nucleotide sequence ID" value="NZ_JZRB01000043.1"/>
</dbReference>
<protein>
    <submittedName>
        <fullName evidence="1">Uncharacterized protein</fullName>
    </submittedName>
</protein>
<reference evidence="1 2" key="1">
    <citation type="submission" date="2015-03" db="EMBL/GenBank/DDBJ databases">
        <title>Draft genome sequence of Luteibacter yeojuensis strain SU11.</title>
        <authorList>
            <person name="Sulaiman J."/>
            <person name="Priya K."/>
            <person name="Chan K.-G."/>
        </authorList>
    </citation>
    <scope>NUCLEOTIDE SEQUENCE [LARGE SCALE GENOMIC DNA]</scope>
    <source>
        <strain evidence="1 2">SU11</strain>
    </source>
</reference>
<proteinExistence type="predicted"/>
<dbReference type="EMBL" id="JZRB01000043">
    <property type="protein sequence ID" value="KJV28743.1"/>
    <property type="molecule type" value="Genomic_DNA"/>
</dbReference>
<gene>
    <name evidence="1" type="ORF">VI08_16630</name>
</gene>
<accession>A0A0F3KC08</accession>
<evidence type="ECO:0000313" key="2">
    <source>
        <dbReference type="Proteomes" id="UP000033651"/>
    </source>
</evidence>
<dbReference type="OrthoDB" id="7839994at2"/>
<sequence length="375" mass="41109">MDQNILDVVTSLTFADIKGWLQTQGFLMEGAFGQYAALFRSFENEDRASDVALVVPVNRDVADYGRRMSELMSELAKLQDREIQSVLADLSLSPYDVVRVRTPHADSAGAVSLDAGIGICENAKAVLSSAANFAASPEKRKSWTGRKYGDATEYLSRVKFGQTQKGSFVLNLLSPWAFTPNANSLLPDDAPYGRAVMTSLADAMLATKDALSGVSAVERLVQSYAKGVSANFCQALSAIAEQGDGVDLSIQWAARRPLQTRPFLKVSMADAATLTDAARELRAAEPESDVCLEGIFTGIETDVDSFDGKATLLTRYGTSTRKILMEFSNEQRNKIYDAAKKKLWVRVTGELKAESRRYILLNPRDFEIVQTDELL</sequence>
<evidence type="ECO:0000313" key="1">
    <source>
        <dbReference type="EMBL" id="KJV28743.1"/>
    </source>
</evidence>
<dbReference type="Proteomes" id="UP000033651">
    <property type="component" value="Unassembled WGS sequence"/>
</dbReference>
<keyword evidence="2" id="KW-1185">Reference proteome</keyword>
<comment type="caution">
    <text evidence="1">The sequence shown here is derived from an EMBL/GenBank/DDBJ whole genome shotgun (WGS) entry which is preliminary data.</text>
</comment>
<dbReference type="AlphaFoldDB" id="A0A0F3KC08"/>
<organism evidence="1 2">
    <name type="scientific">Luteibacter yeojuensis</name>
    <dbReference type="NCBI Taxonomy" id="345309"/>
    <lineage>
        <taxon>Bacteria</taxon>
        <taxon>Pseudomonadati</taxon>
        <taxon>Pseudomonadota</taxon>
        <taxon>Gammaproteobacteria</taxon>
        <taxon>Lysobacterales</taxon>
        <taxon>Rhodanobacteraceae</taxon>
        <taxon>Luteibacter</taxon>
    </lineage>
</organism>